<evidence type="ECO:0000313" key="2">
    <source>
        <dbReference type="Proteomes" id="UP000018781"/>
    </source>
</evidence>
<sequence length="62" mass="6566">MLAPRRSPSPEQPATALTVNDLEAVLQALTGHAPTETDLAALRYLPGTLTPVDECAHGGHHR</sequence>
<dbReference type="RefSeq" id="WP_024100213.1">
    <property type="nucleotide sequence ID" value="NC_023144.1"/>
</dbReference>
<name>V9XS80_9NOCA</name>
<accession>V9XS80</accession>
<geneLocation type="plasmid" evidence="2">
    <name>1</name>
</geneLocation>
<dbReference type="PATRIC" id="fig|1435356.3.peg.5039"/>
<reference evidence="1 2" key="1">
    <citation type="journal article" date="2014" name="Genome Announc.">
        <title>Complete Genome of Rhodococcus pyridinivorans SB3094, a Methyl-Ethyl-Ketone-Degrading Bacterium Used for Bioaugmentation.</title>
        <authorList>
            <person name="Dueholm M.S."/>
            <person name="Albertsen M."/>
            <person name="D'Imperio S."/>
            <person name="Tale V.P."/>
            <person name="Lewis D."/>
            <person name="Nielsen P.H."/>
            <person name="Nielsen J.L."/>
        </authorList>
    </citation>
    <scope>NUCLEOTIDE SEQUENCE [LARGE SCALE GENOMIC DNA]</scope>
    <source>
        <strain evidence="2">SB3094</strain>
        <plasmid evidence="2">1</plasmid>
    </source>
</reference>
<dbReference type="HOGENOM" id="CLU_2901315_0_0_11"/>
<protein>
    <submittedName>
        <fullName evidence="1">Uncharacterized protein</fullName>
    </submittedName>
</protein>
<dbReference type="GeneID" id="29939998"/>
<keyword evidence="1" id="KW-0614">Plasmid</keyword>
<dbReference type="AlphaFoldDB" id="V9XS80"/>
<dbReference type="Proteomes" id="UP000018781">
    <property type="component" value="Plasmid unnamed"/>
</dbReference>
<dbReference type="KEGG" id="rpy:Y013_24990"/>
<gene>
    <name evidence="1" type="ORF">Y013_24990</name>
</gene>
<organism evidence="1 2">
    <name type="scientific">Rhodococcus pyridinivorans SB3094</name>
    <dbReference type="NCBI Taxonomy" id="1435356"/>
    <lineage>
        <taxon>Bacteria</taxon>
        <taxon>Bacillati</taxon>
        <taxon>Actinomycetota</taxon>
        <taxon>Actinomycetes</taxon>
        <taxon>Mycobacteriales</taxon>
        <taxon>Nocardiaceae</taxon>
        <taxon>Rhodococcus</taxon>
    </lineage>
</organism>
<evidence type="ECO:0000313" key="1">
    <source>
        <dbReference type="EMBL" id="AHD24247.1"/>
    </source>
</evidence>
<dbReference type="EMBL" id="CP006997">
    <property type="protein sequence ID" value="AHD24247.1"/>
    <property type="molecule type" value="Genomic_DNA"/>
</dbReference>
<proteinExistence type="predicted"/>